<keyword evidence="1" id="KW-1133">Transmembrane helix</keyword>
<sequence length="135" mass="14464">MHPDLGSLWTAAGVVSGFQVTGFALRINREIDVSGKGDITWLPPADILNLLSIVITMLGVFIAPVLDIGSSTLPVKAFGLAVLLLAGYPFALAGHYDMFNSRTHRSWTYFPGQERIALSVVGVSAVAYITLAAFR</sequence>
<name>A0A8A1V3G4_STRR1</name>
<reference evidence="2" key="2">
    <citation type="submission" date="2020-01" db="EMBL/GenBank/DDBJ databases">
        <authorList>
            <person name="Algora L."/>
            <person name="Schniete J.K."/>
            <person name="MacFadyen A."/>
            <person name="Hoskisson P.A."/>
            <person name="Hunter I.S."/>
            <person name="Herron P.R."/>
        </authorList>
    </citation>
    <scope>NUCLEOTIDE SEQUENCE</scope>
    <source>
        <strain evidence="2">ATCC 10970</strain>
        <plasmid evidence="2">pSRP1</plasmid>
    </source>
</reference>
<dbReference type="AlphaFoldDB" id="A0A8A1V3G4"/>
<evidence type="ECO:0000256" key="1">
    <source>
        <dbReference type="SAM" id="Phobius"/>
    </source>
</evidence>
<feature type="transmembrane region" description="Helical" evidence="1">
    <location>
        <begin position="47"/>
        <end position="66"/>
    </location>
</feature>
<evidence type="ECO:0000313" key="3">
    <source>
        <dbReference type="Proteomes" id="UP000011074"/>
    </source>
</evidence>
<evidence type="ECO:0000313" key="2">
    <source>
        <dbReference type="EMBL" id="QST86568.1"/>
    </source>
</evidence>
<dbReference type="EMBL" id="CP048262">
    <property type="protein sequence ID" value="QST86568.1"/>
    <property type="molecule type" value="Genomic_DNA"/>
</dbReference>
<dbReference type="Proteomes" id="UP000011074">
    <property type="component" value="Plasmid pSRP1"/>
</dbReference>
<gene>
    <name evidence="2" type="ORF">SRIM_040775</name>
</gene>
<feature type="transmembrane region" description="Helical" evidence="1">
    <location>
        <begin position="78"/>
        <end position="96"/>
    </location>
</feature>
<reference evidence="2" key="3">
    <citation type="journal article" date="2021" name="bioRxiv">
        <title>Bilateral symmetry of linear streptomycete chromosomes.</title>
        <authorList>
            <person name="Algora-Gallardo L."/>
            <person name="Schniete J.K."/>
            <person name="Mark D.R."/>
            <person name="Hunter I.S."/>
            <person name="Herron P.R."/>
        </authorList>
    </citation>
    <scope>NUCLEOTIDE SEQUENCE</scope>
    <source>
        <strain evidence="2">ATCC 10970</strain>
        <plasmid evidence="2">pSRP1</plasmid>
    </source>
</reference>
<dbReference type="RefSeq" id="WP_129820853.1">
    <property type="nucleotide sequence ID" value="NZ_CP048262.1"/>
</dbReference>
<keyword evidence="1" id="KW-0812">Transmembrane</keyword>
<dbReference type="GeneID" id="66860461"/>
<proteinExistence type="predicted"/>
<geneLocation type="plasmid" evidence="2 3">
    <name>pSRP1</name>
</geneLocation>
<keyword evidence="2" id="KW-0614">Plasmid</keyword>
<reference evidence="2" key="1">
    <citation type="submission" date="2012-12" db="EMBL/GenBank/DDBJ databases">
        <authorList>
            <person name="Pethick F.E."/>
            <person name="MacFadyen A.C."/>
            <person name="Tang Z."/>
            <person name="Sangal V."/>
            <person name="Tze-Tze L."/>
            <person name="Chu J."/>
            <person name="Guo M."/>
            <person name="Kirby R."/>
            <person name="Hoskisson P.A."/>
            <person name="Herron P.R."/>
            <person name="Hunter I.S."/>
        </authorList>
    </citation>
    <scope>NUCLEOTIDE SEQUENCE</scope>
    <source>
        <strain evidence="2">ATCC 10970</strain>
        <plasmid evidence="2">pSRP1</plasmid>
    </source>
</reference>
<protein>
    <recommendedName>
        <fullName evidence="4">Integral membrane protein</fullName>
    </recommendedName>
</protein>
<organism evidence="2 3">
    <name type="scientific">Streptomyces rimosus subsp. rimosus (strain ATCC 10970 / DSM 40260 / JCM 4667 / NRRL 2234)</name>
    <dbReference type="NCBI Taxonomy" id="1265868"/>
    <lineage>
        <taxon>Bacteria</taxon>
        <taxon>Bacillati</taxon>
        <taxon>Actinomycetota</taxon>
        <taxon>Actinomycetes</taxon>
        <taxon>Kitasatosporales</taxon>
        <taxon>Streptomycetaceae</taxon>
        <taxon>Streptomyces</taxon>
    </lineage>
</organism>
<evidence type="ECO:0008006" key="4">
    <source>
        <dbReference type="Google" id="ProtNLM"/>
    </source>
</evidence>
<keyword evidence="1" id="KW-0472">Membrane</keyword>
<feature type="transmembrane region" description="Helical" evidence="1">
    <location>
        <begin position="7"/>
        <end position="27"/>
    </location>
</feature>
<feature type="transmembrane region" description="Helical" evidence="1">
    <location>
        <begin position="116"/>
        <end position="134"/>
    </location>
</feature>
<accession>A0A8A1V3G4</accession>